<dbReference type="SUPFAM" id="SSF47413">
    <property type="entry name" value="lambda repressor-like DNA-binding domains"/>
    <property type="match status" value="1"/>
</dbReference>
<name>A0A0D8ZNW3_9CYAN</name>
<keyword evidence="3" id="KW-1185">Reference proteome</keyword>
<feature type="domain" description="HTH cro/C1-type" evidence="1">
    <location>
        <begin position="26"/>
        <end position="69"/>
    </location>
</feature>
<evidence type="ECO:0000313" key="3">
    <source>
        <dbReference type="Proteomes" id="UP000032452"/>
    </source>
</evidence>
<protein>
    <submittedName>
        <fullName evidence="2">XRE family transcriptional regulator</fullName>
    </submittedName>
</protein>
<dbReference type="Gene3D" id="1.10.260.40">
    <property type="entry name" value="lambda repressor-like DNA-binding domains"/>
    <property type="match status" value="1"/>
</dbReference>
<dbReference type="InterPro" id="IPR001387">
    <property type="entry name" value="Cro/C1-type_HTH"/>
</dbReference>
<dbReference type="AlphaFoldDB" id="A0A0D8ZNW3"/>
<accession>A0A0D8ZNW3</accession>
<dbReference type="Proteomes" id="UP000032452">
    <property type="component" value="Unassembled WGS sequence"/>
</dbReference>
<dbReference type="STRING" id="1618023.UH38_18415"/>
<comment type="caution">
    <text evidence="2">The sequence shown here is derived from an EMBL/GenBank/DDBJ whole genome shotgun (WGS) entry which is preliminary data.</text>
</comment>
<reference evidence="2 3" key="1">
    <citation type="submission" date="2015-02" db="EMBL/GenBank/DDBJ databases">
        <title>Draft genome of a novel marine cyanobacterium (Chroococcales) isolated from South Atlantic Ocean.</title>
        <authorList>
            <person name="Rigonato J."/>
            <person name="Alvarenga D.O."/>
            <person name="Branco L.H."/>
            <person name="Varani A.M."/>
            <person name="Brandini F.P."/>
            <person name="Fiore M.F."/>
        </authorList>
    </citation>
    <scope>NUCLEOTIDE SEQUENCE [LARGE SCALE GENOMIC DNA]</scope>
    <source>
        <strain evidence="2 3">CENA595</strain>
    </source>
</reference>
<gene>
    <name evidence="2" type="ORF">UH38_18415</name>
</gene>
<dbReference type="SMART" id="SM00530">
    <property type="entry name" value="HTH_XRE"/>
    <property type="match status" value="1"/>
</dbReference>
<dbReference type="EMBL" id="JYON01000023">
    <property type="protein sequence ID" value="KJH70435.1"/>
    <property type="molecule type" value="Genomic_DNA"/>
</dbReference>
<organism evidence="2 3">
    <name type="scientific">Aliterella atlantica CENA595</name>
    <dbReference type="NCBI Taxonomy" id="1618023"/>
    <lineage>
        <taxon>Bacteria</taxon>
        <taxon>Bacillati</taxon>
        <taxon>Cyanobacteriota</taxon>
        <taxon>Cyanophyceae</taxon>
        <taxon>Chroococcidiopsidales</taxon>
        <taxon>Aliterellaceae</taxon>
        <taxon>Aliterella</taxon>
    </lineage>
</organism>
<dbReference type="RefSeq" id="WP_045056151.1">
    <property type="nucleotide sequence ID" value="NZ_CAWMDP010000015.1"/>
</dbReference>
<dbReference type="PATRIC" id="fig|1618023.3.peg.1126"/>
<evidence type="ECO:0000313" key="2">
    <source>
        <dbReference type="EMBL" id="KJH70435.1"/>
    </source>
</evidence>
<dbReference type="PROSITE" id="PS50943">
    <property type="entry name" value="HTH_CROC1"/>
    <property type="match status" value="1"/>
</dbReference>
<proteinExistence type="predicted"/>
<sequence>MSQVSAQNFTHQLQKLMQVVGISSFKALARAAGVSERQILKLRRGDIQQMRVDTLFKLAAALQIPLTDLLASFSQSKNTTPAKTGDRTIDTLRQEYQRLQLQLEQQRQTLLQEFQSLSLQTLESWLLQWPTAAFKVQENPQISATKLLPLMRPLQQLLQQWGVEEVAQVGEKVPYNPQLHQLLEGDAKPGEIVLVRYTGYLQGDRLLYRAKVSLVSSQ</sequence>
<dbReference type="CDD" id="cd00093">
    <property type="entry name" value="HTH_XRE"/>
    <property type="match status" value="1"/>
</dbReference>
<dbReference type="Pfam" id="PF13443">
    <property type="entry name" value="HTH_26"/>
    <property type="match status" value="1"/>
</dbReference>
<dbReference type="InterPro" id="IPR010982">
    <property type="entry name" value="Lambda_DNA-bd_dom_sf"/>
</dbReference>
<dbReference type="OrthoDB" id="582213at2"/>
<dbReference type="GO" id="GO:0003677">
    <property type="term" value="F:DNA binding"/>
    <property type="evidence" value="ECO:0007669"/>
    <property type="project" value="InterPro"/>
</dbReference>
<evidence type="ECO:0000259" key="1">
    <source>
        <dbReference type="PROSITE" id="PS50943"/>
    </source>
</evidence>